<dbReference type="GO" id="GO:0004252">
    <property type="term" value="F:serine-type endopeptidase activity"/>
    <property type="evidence" value="ECO:0007669"/>
    <property type="project" value="InterPro"/>
</dbReference>
<sequence length="374" mass="41053">MGVFVKLIYLLLVPSICHNVLFAYGQEETTVLPPDAETTLEPSSSSSPEDLDSSSSTSTLPPSSSSSLATTDDSESSSESSSSSISTSTNQPSTTDASTETPSTTLAPESDPWLNVTVPDYQDHSITDYPATPEKSDFRWYVFIAIYDDPNNLIDGRNCSGALVSYNSILTAASCLYRFGENYRFKTATLLIGGTYLTNPIYKVTVGLARSAFVHPSFDPLDNKLRGNLAIISIYDGIEPNRYIEPIEIASYLPDNRQLSYQLPNHDYYGKTQRVVNNLGYRYMFLNPQFKCRWFYGSEVCDGSVLTAFSKYKNDAILCQVGSGAPLSAHTLIEPYKKAKLVGISSFVSADGCDGAPGGYTSVIHYHKWLMDNI</sequence>
<keyword evidence="4" id="KW-0645">Protease</keyword>
<evidence type="ECO:0000313" key="4">
    <source>
        <dbReference type="EMBL" id="AKH40387.1"/>
    </source>
</evidence>
<dbReference type="EMBL" id="KP714105">
    <property type="protein sequence ID" value="AKH40387.1"/>
    <property type="molecule type" value="Genomic_DNA"/>
</dbReference>
<evidence type="ECO:0000256" key="1">
    <source>
        <dbReference type="ARBA" id="ARBA00022801"/>
    </source>
</evidence>
<protein>
    <submittedName>
        <fullName evidence="4">Putative trypsin-like serine protease-like protein</fullName>
    </submittedName>
</protein>
<dbReference type="GO" id="GO:0006508">
    <property type="term" value="P:proteolysis"/>
    <property type="evidence" value="ECO:0007669"/>
    <property type="project" value="UniProtKB-KW"/>
</dbReference>
<accession>A0A0F7KNM1</accession>
<name>A0A0F7KNM1_9VIRU</name>
<keyword evidence="1" id="KW-0378">Hydrolase</keyword>
<reference evidence="4" key="1">
    <citation type="journal article" date="2015" name="PLoS Biol.">
        <title>The Discovery, Distribution, and Evolution of Viruses Associated with Drosophila melanogaster.</title>
        <authorList>
            <person name="Webster C.L."/>
            <person name="Waldron F.M."/>
            <person name="Robertson S."/>
            <person name="Crowson D."/>
            <person name="Ferrari G."/>
            <person name="Quintana J.F."/>
            <person name="Brouqui J.M."/>
            <person name="Bayne E.H."/>
            <person name="Longdon B."/>
            <person name="Buck A.H."/>
            <person name="Lazzaro B.P."/>
            <person name="Akorli J."/>
            <person name="Haddrill P.R."/>
            <person name="Obbard D.J."/>
        </authorList>
    </citation>
    <scope>NUCLEOTIDE SEQUENCE</scope>
</reference>
<proteinExistence type="predicted"/>
<dbReference type="InterPro" id="IPR051333">
    <property type="entry name" value="CLIP_Serine_Protease"/>
</dbReference>
<dbReference type="InterPro" id="IPR043504">
    <property type="entry name" value="Peptidase_S1_PA_chymotrypsin"/>
</dbReference>
<dbReference type="SMART" id="SM00020">
    <property type="entry name" value="Tryp_SPc"/>
    <property type="match status" value="1"/>
</dbReference>
<organism evidence="4">
    <name type="scientific">Kallithea virus</name>
    <dbReference type="NCBI Taxonomy" id="1654582"/>
    <lineage>
        <taxon>Viruses</taxon>
        <taxon>Viruses incertae sedis</taxon>
        <taxon>Naldaviricetes</taxon>
        <taxon>Lefavirales</taxon>
        <taxon>Nudiviridae</taxon>
        <taxon>Alphanudivirus</taxon>
        <taxon>Alphanudivirus dromelanogasteris</taxon>
    </lineage>
</organism>
<dbReference type="PROSITE" id="PS50240">
    <property type="entry name" value="TRYPSIN_DOM"/>
    <property type="match status" value="1"/>
</dbReference>
<dbReference type="InterPro" id="IPR001254">
    <property type="entry name" value="Trypsin_dom"/>
</dbReference>
<dbReference type="Gene3D" id="2.40.10.10">
    <property type="entry name" value="Trypsin-like serine proteases"/>
    <property type="match status" value="2"/>
</dbReference>
<dbReference type="PANTHER" id="PTHR24260:SF136">
    <property type="entry name" value="GH08193P-RELATED"/>
    <property type="match status" value="1"/>
</dbReference>
<feature type="region of interest" description="Disordered" evidence="2">
    <location>
        <begin position="34"/>
        <end position="117"/>
    </location>
</feature>
<dbReference type="SUPFAM" id="SSF50494">
    <property type="entry name" value="Trypsin-like serine proteases"/>
    <property type="match status" value="1"/>
</dbReference>
<dbReference type="InterPro" id="IPR009003">
    <property type="entry name" value="Peptidase_S1_PA"/>
</dbReference>
<feature type="domain" description="Peptidase S1" evidence="3">
    <location>
        <begin position="126"/>
        <end position="374"/>
    </location>
</feature>
<evidence type="ECO:0000256" key="2">
    <source>
        <dbReference type="SAM" id="MobiDB-lite"/>
    </source>
</evidence>
<evidence type="ECO:0000259" key="3">
    <source>
        <dbReference type="PROSITE" id="PS50240"/>
    </source>
</evidence>
<feature type="compositionally biased region" description="Low complexity" evidence="2">
    <location>
        <begin position="39"/>
        <end position="105"/>
    </location>
</feature>
<dbReference type="Pfam" id="PF00089">
    <property type="entry name" value="Trypsin"/>
    <property type="match status" value="1"/>
</dbReference>
<dbReference type="PANTHER" id="PTHR24260">
    <property type="match status" value="1"/>
</dbReference>